<protein>
    <submittedName>
        <fullName evidence="12">SET domain-containing protein</fullName>
    </submittedName>
</protein>
<sequence>MPRWTAISNRSESPSRTPSEDEILESSQEMRDELISPPPTVPKKRKPTSAKPPFAVGHSGSVNKRPKLGTERQGTTKTAPGILDRSDLPASAHAKSLGRPLSGMPAAARAERRPSRTRPGPRPAVTPDSPSQTHVVKKSTGLSKMPKPARPRMSTQAIEAEPHFATPSAPSKSSNSTIGTKTTVRKVLVSQEKASSSTDLPQQALRPASKNKERRKTFPFANQEATDIDLTMGDDDPLLIKSAKPAIGAVLGPRRIAEKKYVSQGKVDNPIVLSDSDEDVSHPAPIRSTQPPEVIELDDSDPDQPLQQEREASPDEFAIRESLPPISPKPASGPRSSTAALPGNQDLQTAAKEIFEPVTSTPEPAEADRESEPASVGIIVPALDNMAISPPKQPRAHASLVRGGEGSASPSRPSSSAADMNMFAAWKNRDGSMSGTISRSSTSQTQDPEPLLGLTSDAMDVDLPAPVPPDATQSPTASKSSATPVRSPQPTAQGASPTGGLYSGRSGFFKSVHDRRDERRNSGVPSPSQSHSSFSAQPVSPSLAERPQPALTQFSASSSTPVLLSQASRSTPVSSRDSSKIPSPDAGASSGHELPPSSAEVSKAGSVQPRQASQARSDSMSLAPPVPRAGSNAEQDRPSAAPASALPLVKTEKNPLTQSLNQASFKIAEAKGDVIDLTLSDDEDQAQPHIIDGDPEVTIPATIELIGQALPALFSEGPSSAVPKLAAPAPVRAIGPLVPRSPAVPNLGSIRAIANGRRASGASVPSPSSRNASGGSVPPGTSPLDAPATKPQSPCSSSSEEPLARGNRKASVMSSGSTSDAMAVDEANEDAPKPVRRRGRPRKSRIVTSPGFGDDSDANDSLEAARLLMEDEGSDAANEESDHIVNRLRPRRQRGVATPASRASSSSMARTGRAPLRRNAATEDAIVPAMDRVHIEDDSDVDDPYAMVITWEKNGRQRALEYADVNLRACDLPFNLQNRMMSLPIEVRRADGLQKKIFVSMISAGTVDDEPTAPDIHIINDVDDELSPAFEFHYTNKMYHGKDVPGPDVYGLEGCNCIGRCDPTSTTCPCVKRQMFYMSKAVEGVFGQGFAYGLDGRIRTEHAEFPIIECNAACRCDDDECQNRVVQKGRKVKINIKKTVNKGWGVFAGQSIKKHTFLGVYAGEYLTNTDGDVRGKMYDQFGRTYLFDIDCWHVQQPPIFMGNKDDWSPMYCVDAFHVGNFTRFLNHSCDPNCIIVPVYINEANLNKPLLTIWTNQSVEYDEELCFSYVGDTEDLKPLTKKERRSLEARNAICRCGTRKCKGRLWLIEPESSSRGSSED</sequence>
<name>A0A9P3GI19_9APHY</name>
<feature type="compositionally biased region" description="Low complexity" evidence="8">
    <location>
        <begin position="407"/>
        <end position="418"/>
    </location>
</feature>
<dbReference type="SMART" id="SM00317">
    <property type="entry name" value="SET"/>
    <property type="match status" value="1"/>
</dbReference>
<feature type="domain" description="SET" evidence="9">
    <location>
        <begin position="1132"/>
        <end position="1269"/>
    </location>
</feature>
<feature type="domain" description="Post-SET" evidence="11">
    <location>
        <begin position="1289"/>
        <end position="1305"/>
    </location>
</feature>
<evidence type="ECO:0000256" key="8">
    <source>
        <dbReference type="SAM" id="MobiDB-lite"/>
    </source>
</evidence>
<dbReference type="PROSITE" id="PS50868">
    <property type="entry name" value="POST_SET"/>
    <property type="match status" value="1"/>
</dbReference>
<dbReference type="GO" id="GO:0005634">
    <property type="term" value="C:nucleus"/>
    <property type="evidence" value="ECO:0007669"/>
    <property type="project" value="InterPro"/>
</dbReference>
<keyword evidence="7" id="KW-0862">Zinc</keyword>
<keyword evidence="3" id="KW-0489">Methyltransferase</keyword>
<dbReference type="PANTHER" id="PTHR46223:SF3">
    <property type="entry name" value="HISTONE-LYSINE N-METHYLTRANSFERASE SET-23"/>
    <property type="match status" value="1"/>
</dbReference>
<dbReference type="PROSITE" id="PS50280">
    <property type="entry name" value="SET"/>
    <property type="match status" value="1"/>
</dbReference>
<feature type="compositionally biased region" description="Low complexity" evidence="8">
    <location>
        <begin position="897"/>
        <end position="914"/>
    </location>
</feature>
<organism evidence="12 13">
    <name type="scientific">Phanerochaete sordida</name>
    <dbReference type="NCBI Taxonomy" id="48140"/>
    <lineage>
        <taxon>Eukaryota</taxon>
        <taxon>Fungi</taxon>
        <taxon>Dikarya</taxon>
        <taxon>Basidiomycota</taxon>
        <taxon>Agaricomycotina</taxon>
        <taxon>Agaricomycetes</taxon>
        <taxon>Polyporales</taxon>
        <taxon>Phanerochaetaceae</taxon>
        <taxon>Phanerochaete</taxon>
    </lineage>
</organism>
<gene>
    <name evidence="12" type="ORF">PsYK624_116310</name>
</gene>
<feature type="compositionally biased region" description="Polar residues" evidence="8">
    <location>
        <begin position="1"/>
        <end position="17"/>
    </location>
</feature>
<dbReference type="Proteomes" id="UP000703269">
    <property type="component" value="Unassembled WGS sequence"/>
</dbReference>
<evidence type="ECO:0000259" key="9">
    <source>
        <dbReference type="PROSITE" id="PS50280"/>
    </source>
</evidence>
<accession>A0A9P3GI19</accession>
<feature type="compositionally biased region" description="Low complexity" evidence="8">
    <location>
        <begin position="638"/>
        <end position="648"/>
    </location>
</feature>
<evidence type="ECO:0000256" key="3">
    <source>
        <dbReference type="ARBA" id="ARBA00022603"/>
    </source>
</evidence>
<evidence type="ECO:0000256" key="1">
    <source>
        <dbReference type="ARBA" id="ARBA00004286"/>
    </source>
</evidence>
<feature type="region of interest" description="Disordered" evidence="8">
    <location>
        <begin position="872"/>
        <end position="923"/>
    </location>
</feature>
<keyword evidence="6" id="KW-0479">Metal-binding</keyword>
<evidence type="ECO:0000256" key="4">
    <source>
        <dbReference type="ARBA" id="ARBA00022679"/>
    </source>
</evidence>
<feature type="compositionally biased region" description="Polar residues" evidence="8">
    <location>
        <begin position="763"/>
        <end position="774"/>
    </location>
</feature>
<evidence type="ECO:0000256" key="6">
    <source>
        <dbReference type="ARBA" id="ARBA00022723"/>
    </source>
</evidence>
<dbReference type="GO" id="GO:0042054">
    <property type="term" value="F:histone methyltransferase activity"/>
    <property type="evidence" value="ECO:0007669"/>
    <property type="project" value="InterPro"/>
</dbReference>
<reference evidence="12 13" key="1">
    <citation type="submission" date="2021-08" db="EMBL/GenBank/DDBJ databases">
        <title>Draft Genome Sequence of Phanerochaete sordida strain YK-624.</title>
        <authorList>
            <person name="Mori T."/>
            <person name="Dohra H."/>
            <person name="Suzuki T."/>
            <person name="Kawagishi H."/>
            <person name="Hirai H."/>
        </authorList>
    </citation>
    <scope>NUCLEOTIDE SEQUENCE [LARGE SCALE GENOMIC DNA]</scope>
    <source>
        <strain evidence="12 13">YK-624</strain>
    </source>
</reference>
<evidence type="ECO:0000313" key="12">
    <source>
        <dbReference type="EMBL" id="GJE95447.1"/>
    </source>
</evidence>
<feature type="compositionally biased region" description="Basic and acidic residues" evidence="8">
    <location>
        <begin position="308"/>
        <end position="319"/>
    </location>
</feature>
<dbReference type="SUPFAM" id="SSF82199">
    <property type="entry name" value="SET domain"/>
    <property type="match status" value="1"/>
</dbReference>
<evidence type="ECO:0000313" key="13">
    <source>
        <dbReference type="Proteomes" id="UP000703269"/>
    </source>
</evidence>
<dbReference type="GO" id="GO:0008270">
    <property type="term" value="F:zinc ion binding"/>
    <property type="evidence" value="ECO:0007669"/>
    <property type="project" value="InterPro"/>
</dbReference>
<dbReference type="InterPro" id="IPR050973">
    <property type="entry name" value="H3K9_Histone-Lys_N-MTase"/>
</dbReference>
<dbReference type="InterPro" id="IPR003616">
    <property type="entry name" value="Post-SET_dom"/>
</dbReference>
<dbReference type="Pfam" id="PF00856">
    <property type="entry name" value="SET"/>
    <property type="match status" value="1"/>
</dbReference>
<dbReference type="Pfam" id="PF05033">
    <property type="entry name" value="Pre-SET"/>
    <property type="match status" value="1"/>
</dbReference>
<feature type="domain" description="Pre-SET" evidence="10">
    <location>
        <begin position="1053"/>
        <end position="1129"/>
    </location>
</feature>
<comment type="caution">
    <text evidence="12">The sequence shown here is derived from an EMBL/GenBank/DDBJ whole genome shotgun (WGS) entry which is preliminary data.</text>
</comment>
<feature type="region of interest" description="Disordered" evidence="8">
    <location>
        <begin position="1"/>
        <end position="222"/>
    </location>
</feature>
<feature type="compositionally biased region" description="Basic and acidic residues" evidence="8">
    <location>
        <begin position="511"/>
        <end position="521"/>
    </location>
</feature>
<evidence type="ECO:0000259" key="10">
    <source>
        <dbReference type="PROSITE" id="PS50867"/>
    </source>
</evidence>
<dbReference type="InterPro" id="IPR007728">
    <property type="entry name" value="Pre-SET_dom"/>
</dbReference>
<feature type="compositionally biased region" description="Polar residues" evidence="8">
    <location>
        <begin position="192"/>
        <end position="201"/>
    </location>
</feature>
<dbReference type="Gene3D" id="2.170.270.10">
    <property type="entry name" value="SET domain"/>
    <property type="match status" value="1"/>
</dbReference>
<dbReference type="EMBL" id="BPQB01000049">
    <property type="protein sequence ID" value="GJE95447.1"/>
    <property type="molecule type" value="Genomic_DNA"/>
</dbReference>
<feature type="compositionally biased region" description="Polar residues" evidence="8">
    <location>
        <begin position="472"/>
        <end position="496"/>
    </location>
</feature>
<dbReference type="GO" id="GO:0032259">
    <property type="term" value="P:methylation"/>
    <property type="evidence" value="ECO:0007669"/>
    <property type="project" value="UniProtKB-KW"/>
</dbReference>
<feature type="compositionally biased region" description="Polar residues" evidence="8">
    <location>
        <begin position="168"/>
        <end position="182"/>
    </location>
</feature>
<evidence type="ECO:0000259" key="11">
    <source>
        <dbReference type="PROSITE" id="PS50868"/>
    </source>
</evidence>
<feature type="compositionally biased region" description="Polar residues" evidence="8">
    <location>
        <begin position="550"/>
        <end position="567"/>
    </location>
</feature>
<keyword evidence="4" id="KW-0808">Transferase</keyword>
<evidence type="ECO:0000256" key="2">
    <source>
        <dbReference type="ARBA" id="ARBA00022454"/>
    </source>
</evidence>
<feature type="compositionally biased region" description="Basic residues" evidence="8">
    <location>
        <begin position="834"/>
        <end position="845"/>
    </location>
</feature>
<feature type="region of interest" description="Disordered" evidence="8">
    <location>
        <begin position="758"/>
        <end position="859"/>
    </location>
</feature>
<dbReference type="OrthoDB" id="308383at2759"/>
<dbReference type="InterPro" id="IPR046341">
    <property type="entry name" value="SET_dom_sf"/>
</dbReference>
<feature type="compositionally biased region" description="Low complexity" evidence="8">
    <location>
        <begin position="432"/>
        <end position="445"/>
    </location>
</feature>
<evidence type="ECO:0000256" key="7">
    <source>
        <dbReference type="ARBA" id="ARBA00022833"/>
    </source>
</evidence>
<comment type="subcellular location">
    <subcellularLocation>
        <location evidence="1">Chromosome</location>
    </subcellularLocation>
</comment>
<dbReference type="InterPro" id="IPR001214">
    <property type="entry name" value="SET_dom"/>
</dbReference>
<dbReference type="PANTHER" id="PTHR46223">
    <property type="entry name" value="HISTONE-LYSINE N-METHYLTRANSFERASE SUV39H"/>
    <property type="match status" value="1"/>
</dbReference>
<keyword evidence="2" id="KW-0158">Chromosome</keyword>
<feature type="compositionally biased region" description="Polar residues" evidence="8">
    <location>
        <begin position="608"/>
        <end position="620"/>
    </location>
</feature>
<evidence type="ECO:0000256" key="5">
    <source>
        <dbReference type="ARBA" id="ARBA00022691"/>
    </source>
</evidence>
<dbReference type="GO" id="GO:0005694">
    <property type="term" value="C:chromosome"/>
    <property type="evidence" value="ECO:0007669"/>
    <property type="project" value="UniProtKB-SubCell"/>
</dbReference>
<feature type="region of interest" description="Disordered" evidence="8">
    <location>
        <begin position="259"/>
        <end position="652"/>
    </location>
</feature>
<keyword evidence="5" id="KW-0949">S-adenosyl-L-methionine</keyword>
<dbReference type="PROSITE" id="PS50867">
    <property type="entry name" value="PRE_SET"/>
    <property type="match status" value="1"/>
</dbReference>
<feature type="compositionally biased region" description="Low complexity" evidence="8">
    <location>
        <begin position="522"/>
        <end position="542"/>
    </location>
</feature>
<proteinExistence type="predicted"/>
<keyword evidence="13" id="KW-1185">Reference proteome</keyword>